<proteinExistence type="predicted"/>
<comment type="caution">
    <text evidence="2">The sequence shown here is derived from an EMBL/GenBank/DDBJ whole genome shotgun (WGS) entry which is preliminary data.</text>
</comment>
<dbReference type="EMBL" id="JARACI010000412">
    <property type="protein sequence ID" value="MDD9205308.1"/>
    <property type="molecule type" value="Genomic_DNA"/>
</dbReference>
<dbReference type="Gene3D" id="3.30.2090.10">
    <property type="entry name" value="Multidrug efflux transporter AcrB TolC docking domain, DN and DC subdomains"/>
    <property type="match status" value="1"/>
</dbReference>
<accession>A0ABT5TTB3</accession>
<feature type="transmembrane region" description="Helical" evidence="1">
    <location>
        <begin position="170"/>
        <end position="194"/>
    </location>
</feature>
<reference evidence="2" key="1">
    <citation type="submission" date="2023-02" db="EMBL/GenBank/DDBJ databases">
        <title>Georgenia sp.10Sc9-8, isolated from a soil sample collected from the Taklamakan desert.</title>
        <authorList>
            <person name="Liu S."/>
        </authorList>
    </citation>
    <scope>NUCLEOTIDE SEQUENCE</scope>
    <source>
        <strain evidence="2">10Sc9-8</strain>
    </source>
</reference>
<dbReference type="PANTHER" id="PTHR32063:SF0">
    <property type="entry name" value="SWARMING MOTILITY PROTEIN SWRC"/>
    <property type="match status" value="1"/>
</dbReference>
<keyword evidence="3" id="KW-1185">Reference proteome</keyword>
<feature type="transmembrane region" description="Helical" evidence="1">
    <location>
        <begin position="144"/>
        <end position="164"/>
    </location>
</feature>
<dbReference type="InterPro" id="IPR027463">
    <property type="entry name" value="AcrB_DN_DC_subdom"/>
</dbReference>
<dbReference type="Proteomes" id="UP001165561">
    <property type="component" value="Unassembled WGS sequence"/>
</dbReference>
<dbReference type="SUPFAM" id="SSF82866">
    <property type="entry name" value="Multidrug efflux transporter AcrB transmembrane domain"/>
    <property type="match status" value="1"/>
</dbReference>
<keyword evidence="1" id="KW-1133">Transmembrane helix</keyword>
<dbReference type="Gene3D" id="3.30.70.1440">
    <property type="entry name" value="Multidrug efflux transporter AcrB pore domain"/>
    <property type="match status" value="1"/>
</dbReference>
<feature type="non-terminal residue" evidence="2">
    <location>
        <position position="1"/>
    </location>
</feature>
<feature type="transmembrane region" description="Helical" evidence="1">
    <location>
        <begin position="250"/>
        <end position="274"/>
    </location>
</feature>
<sequence length="300" mass="31433">SPAPLGEVRIDDEPAPVYLFSQDAPTTVAEIEELPVPTDDGPVPLETLAEVTEDVQPASVTRQDGDRTATVQVTPAGQDLTAVNAALEATIDDLDLAPGVELTIGGVSADQAEAFADLGVALLAAILIVYIVMVATFNSLLQPFILMVSVPFAATGALLALLLTGTPLGVAALVGVLMLVGIVVTNAIVLIDLVNQYRQRGMSLWESVTEGARMRLRPIVMTAAATILALMPMALGLTGGGAFISQPLALVVIGGLISSTLLTLVLVPVLYTLVERGKLRGQERRRRRAERGGRRRTATA</sequence>
<feature type="transmembrane region" description="Helical" evidence="1">
    <location>
        <begin position="219"/>
        <end position="244"/>
    </location>
</feature>
<evidence type="ECO:0000256" key="1">
    <source>
        <dbReference type="SAM" id="Phobius"/>
    </source>
</evidence>
<dbReference type="PRINTS" id="PR00702">
    <property type="entry name" value="ACRIFLAVINRP"/>
</dbReference>
<name>A0ABT5TTB3_9MICO</name>
<evidence type="ECO:0000313" key="2">
    <source>
        <dbReference type="EMBL" id="MDD9205308.1"/>
    </source>
</evidence>
<dbReference type="Gene3D" id="1.20.1640.10">
    <property type="entry name" value="Multidrug efflux transporter AcrB transmembrane domain"/>
    <property type="match status" value="1"/>
</dbReference>
<dbReference type="InterPro" id="IPR001036">
    <property type="entry name" value="Acrflvin-R"/>
</dbReference>
<organism evidence="2 3">
    <name type="scientific">Georgenia halotolerans</name>
    <dbReference type="NCBI Taxonomy" id="3028317"/>
    <lineage>
        <taxon>Bacteria</taxon>
        <taxon>Bacillati</taxon>
        <taxon>Actinomycetota</taxon>
        <taxon>Actinomycetes</taxon>
        <taxon>Micrococcales</taxon>
        <taxon>Bogoriellaceae</taxon>
        <taxon>Georgenia</taxon>
    </lineage>
</organism>
<protein>
    <submittedName>
        <fullName evidence="2">Efflux RND transporter permease subunit</fullName>
    </submittedName>
</protein>
<dbReference type="Pfam" id="PF00873">
    <property type="entry name" value="ACR_tran"/>
    <property type="match status" value="1"/>
</dbReference>
<feature type="transmembrane region" description="Helical" evidence="1">
    <location>
        <begin position="118"/>
        <end position="137"/>
    </location>
</feature>
<evidence type="ECO:0000313" key="3">
    <source>
        <dbReference type="Proteomes" id="UP001165561"/>
    </source>
</evidence>
<keyword evidence="1" id="KW-0472">Membrane</keyword>
<keyword evidence="1" id="KW-0812">Transmembrane</keyword>
<gene>
    <name evidence="2" type="ORF">PU560_02360</name>
</gene>
<dbReference type="PANTHER" id="PTHR32063">
    <property type="match status" value="1"/>
</dbReference>